<reference evidence="1 2" key="1">
    <citation type="journal article" date="2013" name="Proc. Natl. Acad. Sci. U.S.A.">
        <title>The king cobra genome reveals dynamic gene evolution and adaptation in the snake venom system.</title>
        <authorList>
            <person name="Vonk F.J."/>
            <person name="Casewell N.R."/>
            <person name="Henkel C.V."/>
            <person name="Heimberg A.M."/>
            <person name="Jansen H.J."/>
            <person name="McCleary R.J."/>
            <person name="Kerkkamp H.M."/>
            <person name="Vos R.A."/>
            <person name="Guerreiro I."/>
            <person name="Calvete J.J."/>
            <person name="Wuster W."/>
            <person name="Woods A.E."/>
            <person name="Logan J.M."/>
            <person name="Harrison R.A."/>
            <person name="Castoe T.A."/>
            <person name="de Koning A.P."/>
            <person name="Pollock D.D."/>
            <person name="Yandell M."/>
            <person name="Calderon D."/>
            <person name="Renjifo C."/>
            <person name="Currier R.B."/>
            <person name="Salgado D."/>
            <person name="Pla D."/>
            <person name="Sanz L."/>
            <person name="Hyder A.S."/>
            <person name="Ribeiro J.M."/>
            <person name="Arntzen J.W."/>
            <person name="van den Thillart G.E."/>
            <person name="Boetzer M."/>
            <person name="Pirovano W."/>
            <person name="Dirks R.P."/>
            <person name="Spaink H.P."/>
            <person name="Duboule D."/>
            <person name="McGlinn E."/>
            <person name="Kini R.M."/>
            <person name="Richardson M.K."/>
        </authorList>
    </citation>
    <scope>NUCLEOTIDE SEQUENCE</scope>
    <source>
        <tissue evidence="1">Blood</tissue>
    </source>
</reference>
<gene>
    <name evidence="1" type="ORF">L345_07624</name>
</gene>
<proteinExistence type="predicted"/>
<accession>V8NXC4</accession>
<keyword evidence="2" id="KW-1185">Reference proteome</keyword>
<dbReference type="AlphaFoldDB" id="V8NXC4"/>
<evidence type="ECO:0000313" key="2">
    <source>
        <dbReference type="Proteomes" id="UP000018936"/>
    </source>
</evidence>
<organism evidence="1 2">
    <name type="scientific">Ophiophagus hannah</name>
    <name type="common">King cobra</name>
    <name type="synonym">Naja hannah</name>
    <dbReference type="NCBI Taxonomy" id="8665"/>
    <lineage>
        <taxon>Eukaryota</taxon>
        <taxon>Metazoa</taxon>
        <taxon>Chordata</taxon>
        <taxon>Craniata</taxon>
        <taxon>Vertebrata</taxon>
        <taxon>Euteleostomi</taxon>
        <taxon>Lepidosauria</taxon>
        <taxon>Squamata</taxon>
        <taxon>Bifurcata</taxon>
        <taxon>Unidentata</taxon>
        <taxon>Episquamata</taxon>
        <taxon>Toxicofera</taxon>
        <taxon>Serpentes</taxon>
        <taxon>Colubroidea</taxon>
        <taxon>Elapidae</taxon>
        <taxon>Elapinae</taxon>
        <taxon>Ophiophagus</taxon>
    </lineage>
</organism>
<dbReference type="Proteomes" id="UP000018936">
    <property type="component" value="Unassembled WGS sequence"/>
</dbReference>
<feature type="non-terminal residue" evidence="1">
    <location>
        <position position="1"/>
    </location>
</feature>
<evidence type="ECO:0000313" key="1">
    <source>
        <dbReference type="EMBL" id="ETE66591.1"/>
    </source>
</evidence>
<sequence>MDGWMDGITVLEKFLLTTNAELVDQKGRQSGGSNP</sequence>
<name>V8NXC4_OPHHA</name>
<comment type="caution">
    <text evidence="1">The sequence shown here is derived from an EMBL/GenBank/DDBJ whole genome shotgun (WGS) entry which is preliminary data.</text>
</comment>
<dbReference type="EMBL" id="AZIM01001524">
    <property type="protein sequence ID" value="ETE66591.1"/>
    <property type="molecule type" value="Genomic_DNA"/>
</dbReference>
<protein>
    <submittedName>
        <fullName evidence="1">Uncharacterized protein</fullName>
    </submittedName>
</protein>